<feature type="transmembrane region" description="Helical" evidence="2">
    <location>
        <begin position="1602"/>
        <end position="1627"/>
    </location>
</feature>
<feature type="compositionally biased region" description="Pro residues" evidence="1">
    <location>
        <begin position="119"/>
        <end position="133"/>
    </location>
</feature>
<dbReference type="NCBIfam" id="TIGR01451">
    <property type="entry name" value="B_ant_repeat"/>
    <property type="match status" value="1"/>
</dbReference>
<keyword evidence="5" id="KW-1185">Reference proteome</keyword>
<feature type="compositionally biased region" description="Low complexity" evidence="1">
    <location>
        <begin position="1405"/>
        <end position="1423"/>
    </location>
</feature>
<protein>
    <submittedName>
        <fullName evidence="4">Isopeptide-forming domain-containing fimbrial protein</fullName>
    </submittedName>
</protein>
<dbReference type="Pfam" id="PF19403">
    <property type="entry name" value="SpaA_2"/>
    <property type="match status" value="5"/>
</dbReference>
<dbReference type="InterPro" id="IPR047589">
    <property type="entry name" value="DUF11_rpt"/>
</dbReference>
<dbReference type="Pfam" id="PF00092">
    <property type="entry name" value="VWA"/>
    <property type="match status" value="1"/>
</dbReference>
<dbReference type="SUPFAM" id="SSF53300">
    <property type="entry name" value="vWA-like"/>
    <property type="match status" value="1"/>
</dbReference>
<evidence type="ECO:0000313" key="4">
    <source>
        <dbReference type="EMBL" id="MBD7998358.1"/>
    </source>
</evidence>
<dbReference type="EMBL" id="JACSQE010000005">
    <property type="protein sequence ID" value="MBD7998358.1"/>
    <property type="molecule type" value="Genomic_DNA"/>
</dbReference>
<dbReference type="InterPro" id="IPR045826">
    <property type="entry name" value="SpaA_PFL_dom_2"/>
</dbReference>
<evidence type="ECO:0000256" key="1">
    <source>
        <dbReference type="SAM" id="MobiDB-lite"/>
    </source>
</evidence>
<dbReference type="InterPro" id="IPR057687">
    <property type="entry name" value="DUF7927"/>
</dbReference>
<feature type="domain" description="VWFA" evidence="3">
    <location>
        <begin position="308"/>
        <end position="511"/>
    </location>
</feature>
<dbReference type="Proteomes" id="UP000633601">
    <property type="component" value="Unassembled WGS sequence"/>
</dbReference>
<dbReference type="Gene3D" id="3.40.50.410">
    <property type="entry name" value="von Willebrand factor, type A domain"/>
    <property type="match status" value="1"/>
</dbReference>
<evidence type="ECO:0000259" key="3">
    <source>
        <dbReference type="PROSITE" id="PS50234"/>
    </source>
</evidence>
<dbReference type="InterPro" id="IPR026466">
    <property type="entry name" value="Fim_isopep_form_D2_dom"/>
</dbReference>
<feature type="region of interest" description="Disordered" evidence="1">
    <location>
        <begin position="40"/>
        <end position="153"/>
    </location>
</feature>
<evidence type="ECO:0000313" key="5">
    <source>
        <dbReference type="Proteomes" id="UP000633601"/>
    </source>
</evidence>
<feature type="compositionally biased region" description="Low complexity" evidence="1">
    <location>
        <begin position="69"/>
        <end position="84"/>
    </location>
</feature>
<keyword evidence="2" id="KW-0812">Transmembrane</keyword>
<feature type="compositionally biased region" description="Low complexity" evidence="1">
    <location>
        <begin position="40"/>
        <end position="50"/>
    </location>
</feature>
<dbReference type="RefSeq" id="WP_191790075.1">
    <property type="nucleotide sequence ID" value="NZ_JACSQE010000005.1"/>
</dbReference>
<keyword evidence="2" id="KW-1133">Transmembrane helix</keyword>
<dbReference type="InterPro" id="IPR002035">
    <property type="entry name" value="VWF_A"/>
</dbReference>
<proteinExistence type="predicted"/>
<name>A0ABR8V0N3_9CELL</name>
<evidence type="ECO:0000256" key="2">
    <source>
        <dbReference type="SAM" id="Phobius"/>
    </source>
</evidence>
<dbReference type="SMART" id="SM00327">
    <property type="entry name" value="VWA"/>
    <property type="match status" value="1"/>
</dbReference>
<sequence length="1635" mass="163511">MGRATLSRSTGSKALRRRLLPGITASLALASLVITGFVAPAGAEGEPSPAVTSAVTQEVADPTVQTPQSPAAAEPSSPVDAPAESVPPPSDGPTGGEEPSAPTDPPATEEPSGGEILGPPVPETDPAPEPEPATPDDAVEGPGVTPFLVPPATGNNAVITVKVGGDRTSLVAVGPLAEVTLQLYDGTGVPTTPVADAWATCVSDADGDCSFVVPNTQVGGANRERRFWVVQTEDPAGWYENPDLGTGGSGATITPYEFRTGTQLRAGTTYTSQGSFMLGTGNANAVASGGIWQTSRVNPTFPAQCGIDVALVLDLSGSVAGDLPQLKAAANQFVDSLTGTPSNMGLFTFSSLAPAAGNPNLALTPVSTEDSAQLVKDRIDSYTAGGGTNWDRGIYQVAASAADYDVAIVLTDGNPTFYGNQEGPGNFTRLREVENGVFSANAVKAEGTHMVAFGVGDGIENAGSGLNLRAISGELAGTDYFQTEDYAEAGNQLRALALGNCEGSVSVIKQVVPSGAPVGSIEGAEPAGGWEFTAETQSGDVTVEDPSTVTTAAGTGAANFELSYPSSTSSGVVGVMETQQSGFTLQQVDGANAVCTDIVTGDTVTATNSGATGFTVPVDPTTAVTCTVYNRAPNPVASLTLSKQWVVNGQTYADGAQPEGLSASASIAGTPQAWGVPRTGLQAGQTPAIGESTTVVLTQCTLVGTAVTAFNGTEISETLPYSPTLGVGSNTATVTNTVTCTSRLTLAKTVQGGDGDDDPAPTDWTLDAVAPTGALPGPSGVTGAPGATAEVTPGVIYPLNESGGDLNYAQATGPNAVPIPGSTVSWLCVELAADGTTVIPGFSDGLNGGVNVPFGRWIRCTAVNQTATLDLRKVVENEYGGEAVPADWTLTATPTGDFPAGLEPQTVTGSDVGTGDTSINVRPGVAYQLTESGGPAGYTERSVECVTEAGVPVNGTVVTLLPLDTATCTFVNGDTPARLTLTKVVDVGSTRAQEVPRDWTLTATPVDVTGQDPVSGNGDPATPGGVSQVEVFAGDYDLTESEIQGFESGQWSCTGATVTGARVAIPVGGDVSCRIVNTALQPTLTLVKEVDNGTTGGTAAPEDWVLTAAGPVTVSGPSGAPEVTSVPVAIGEYALSESGPAGYEAGDWVCGGVPVPDGAITIALAVDVTCVITNTAQPSTLTLVKEVVNDSGGSAEPADWTLEADGPTPLSGVSGDPAVTGADVVAGDYALSETGGPAGYEASDWTCEIPGVDGGAATPVAVTDGTVQVDVGQAVVCTVVNDDIPAPFTVVKSSDPGSGATVLPGDVITYTVTVATVGEGFDPDVVVTDDLAAVLDNATFVEGSIEASTGGAVLTGTTLVWAIGNLVDTETITYQVRVNDGAYGVTLTNVVTAPGAEPCVEPEEPAGSTPTEETSSTSGAEPEAAAVAVVARAAAEPAGTTAPEVAAAAAVALAVVDPAEACRTTSHVTPAWTLTKSSDPASGTKVAPGSTITYTLTVTSTTGALVTGAVVTDDLSKVLAYGALVATPEGATISGSTLTWAVPDLTAAGQTATLTYQVRLAVNAWGVTVTNLATPGPGGGCVVCTTTHEVPLVTGSPSSGGLAFTGANVAALVAGAALLTLLGTVLVRVRRRARE</sequence>
<gene>
    <name evidence="4" type="ORF">H9640_07330</name>
</gene>
<organism evidence="4 5">
    <name type="scientific">Oerskovia gallyi</name>
    <dbReference type="NCBI Taxonomy" id="2762226"/>
    <lineage>
        <taxon>Bacteria</taxon>
        <taxon>Bacillati</taxon>
        <taxon>Actinomycetota</taxon>
        <taxon>Actinomycetes</taxon>
        <taxon>Micrococcales</taxon>
        <taxon>Cellulomonadaceae</taxon>
        <taxon>Oerskovia</taxon>
    </lineage>
</organism>
<feature type="region of interest" description="Disordered" evidence="1">
    <location>
        <begin position="1395"/>
        <end position="1423"/>
    </location>
</feature>
<dbReference type="InterPro" id="IPR036465">
    <property type="entry name" value="vWFA_dom_sf"/>
</dbReference>
<dbReference type="Pfam" id="PF25549">
    <property type="entry name" value="DUF7927"/>
    <property type="match status" value="2"/>
</dbReference>
<accession>A0ABR8V0N3</accession>
<keyword evidence="2" id="KW-0472">Membrane</keyword>
<dbReference type="PROSITE" id="PS50234">
    <property type="entry name" value="VWFA"/>
    <property type="match status" value="1"/>
</dbReference>
<reference evidence="4 5" key="1">
    <citation type="submission" date="2020-08" db="EMBL/GenBank/DDBJ databases">
        <title>A Genomic Blueprint of the Chicken Gut Microbiome.</title>
        <authorList>
            <person name="Gilroy R."/>
            <person name="Ravi A."/>
            <person name="Getino M."/>
            <person name="Pursley I."/>
            <person name="Horton D.L."/>
            <person name="Alikhan N.-F."/>
            <person name="Baker D."/>
            <person name="Gharbi K."/>
            <person name="Hall N."/>
            <person name="Watson M."/>
            <person name="Adriaenssens E.M."/>
            <person name="Foster-Nyarko E."/>
            <person name="Jarju S."/>
            <person name="Secka A."/>
            <person name="Antonio M."/>
            <person name="Oren A."/>
            <person name="Chaudhuri R."/>
            <person name="La Ragione R.M."/>
            <person name="Hildebrand F."/>
            <person name="Pallen M.J."/>
        </authorList>
    </citation>
    <scope>NUCLEOTIDE SEQUENCE [LARGE SCALE GENOMIC DNA]</scope>
    <source>
        <strain evidence="4 5">Sa2CUA8</strain>
    </source>
</reference>
<dbReference type="NCBIfam" id="TIGR04226">
    <property type="entry name" value="RrgB_K2N_iso_D2"/>
    <property type="match status" value="1"/>
</dbReference>
<dbReference type="CDD" id="cd00198">
    <property type="entry name" value="vWFA"/>
    <property type="match status" value="1"/>
</dbReference>
<comment type="caution">
    <text evidence="4">The sequence shown here is derived from an EMBL/GenBank/DDBJ whole genome shotgun (WGS) entry which is preliminary data.</text>
</comment>